<comment type="catalytic activity">
    <reaction evidence="1">
        <text>a beta-lactam + H2O = a substituted beta-amino acid</text>
        <dbReference type="Rhea" id="RHEA:20401"/>
        <dbReference type="ChEBI" id="CHEBI:15377"/>
        <dbReference type="ChEBI" id="CHEBI:35627"/>
        <dbReference type="ChEBI" id="CHEBI:140347"/>
        <dbReference type="EC" id="3.5.2.6"/>
    </reaction>
</comment>
<dbReference type="PANTHER" id="PTHR11102">
    <property type="entry name" value="SEL-1-LIKE PROTEIN"/>
    <property type="match status" value="1"/>
</dbReference>
<protein>
    <recommendedName>
        <fullName evidence="2">beta-lactamase</fullName>
        <ecNumber evidence="2">3.5.2.6</ecNumber>
    </recommendedName>
</protein>
<organism evidence="6 7">
    <name type="scientific">Helicobacter bizzozeronii (strain CIII-1)</name>
    <dbReference type="NCBI Taxonomy" id="1002804"/>
    <lineage>
        <taxon>Bacteria</taxon>
        <taxon>Pseudomonadati</taxon>
        <taxon>Campylobacterota</taxon>
        <taxon>Epsilonproteobacteria</taxon>
        <taxon>Campylobacterales</taxon>
        <taxon>Helicobacteraceae</taxon>
        <taxon>Helicobacter</taxon>
    </lineage>
</organism>
<dbReference type="HOGENOM" id="CLU_000288_36_2_7"/>
<dbReference type="InterPro" id="IPR050767">
    <property type="entry name" value="Sel1_AlgK"/>
</dbReference>
<evidence type="ECO:0000256" key="2">
    <source>
        <dbReference type="ARBA" id="ARBA00012865"/>
    </source>
</evidence>
<dbReference type="EMBL" id="FR871757">
    <property type="protein sequence ID" value="CCB79077.1"/>
    <property type="molecule type" value="Genomic_DNA"/>
</dbReference>
<name>F8KQS3_HELBC</name>
<dbReference type="AlphaFoldDB" id="F8KQS3"/>
<evidence type="ECO:0000256" key="1">
    <source>
        <dbReference type="ARBA" id="ARBA00001526"/>
    </source>
</evidence>
<reference evidence="6 7" key="1">
    <citation type="journal article" date="2011" name="J. Bacteriol.">
        <title>Genome sequence of Helicobacter bizzozeronii strain CIII-1, an isolate from human gastric mucosa.</title>
        <authorList>
            <person name="Schott T."/>
            <person name="Rossi M."/>
            <person name="Hanninen M.L."/>
        </authorList>
    </citation>
    <scope>NUCLEOTIDE SEQUENCE [LARGE SCALE GENOMIC DNA]</scope>
    <source>
        <strain evidence="6 7">CIII-1</strain>
    </source>
</reference>
<dbReference type="GO" id="GO:0036503">
    <property type="term" value="P:ERAD pathway"/>
    <property type="evidence" value="ECO:0007669"/>
    <property type="project" value="TreeGrafter"/>
</dbReference>
<gene>
    <name evidence="6" type="ordered locus">HBZC1_00910</name>
</gene>
<dbReference type="SUPFAM" id="SSF81901">
    <property type="entry name" value="HCP-like"/>
    <property type="match status" value="1"/>
</dbReference>
<dbReference type="GO" id="GO:0046677">
    <property type="term" value="P:response to antibiotic"/>
    <property type="evidence" value="ECO:0007669"/>
    <property type="project" value="UniProtKB-KW"/>
</dbReference>
<dbReference type="eggNOG" id="COG0790">
    <property type="taxonomic scope" value="Bacteria"/>
</dbReference>
<dbReference type="GO" id="GO:0008800">
    <property type="term" value="F:beta-lactamase activity"/>
    <property type="evidence" value="ECO:0007669"/>
    <property type="project" value="UniProtKB-EC"/>
</dbReference>
<dbReference type="STRING" id="1002804.HBZC1_00910"/>
<feature type="signal peptide" evidence="5">
    <location>
        <begin position="1"/>
        <end position="22"/>
    </location>
</feature>
<keyword evidence="5" id="KW-0732">Signal</keyword>
<dbReference type="PANTHER" id="PTHR11102:SF147">
    <property type="entry name" value="SEL1L ADAPTOR SUBUNIT OF ERAD E3 UBIQUITIN LIGASE"/>
    <property type="match status" value="1"/>
</dbReference>
<dbReference type="RefSeq" id="WP_013889596.1">
    <property type="nucleotide sequence ID" value="NC_015674.1"/>
</dbReference>
<keyword evidence="4" id="KW-0046">Antibiotic resistance</keyword>
<dbReference type="SMART" id="SM00671">
    <property type="entry name" value="SEL1"/>
    <property type="match status" value="7"/>
</dbReference>
<dbReference type="InterPro" id="IPR006597">
    <property type="entry name" value="Sel1-like"/>
</dbReference>
<dbReference type="InterPro" id="IPR011990">
    <property type="entry name" value="TPR-like_helical_dom_sf"/>
</dbReference>
<evidence type="ECO:0000313" key="6">
    <source>
        <dbReference type="EMBL" id="CCB79077.1"/>
    </source>
</evidence>
<evidence type="ECO:0000256" key="5">
    <source>
        <dbReference type="SAM" id="SignalP"/>
    </source>
</evidence>
<proteinExistence type="predicted"/>
<keyword evidence="3" id="KW-1015">Disulfide bond</keyword>
<dbReference type="Proteomes" id="UP000008387">
    <property type="component" value="Chromosome"/>
</dbReference>
<dbReference type="Gene3D" id="1.25.40.10">
    <property type="entry name" value="Tetratricopeptide repeat domain"/>
    <property type="match status" value="3"/>
</dbReference>
<dbReference type="EC" id="3.5.2.6" evidence="2"/>
<keyword evidence="7" id="KW-1185">Reference proteome</keyword>
<dbReference type="KEGG" id="hbi:HBZC1_00910"/>
<sequence>MVNVIKVVLVSALVLASMHAQSDRDRDYAIAKDNLYTETMLKALEYFSKLAKEGDARGYKGLGDVYYFGGRGVESDLKKAFQYYQKAVKMGNAGAYVALAGFYAYGFKSGDFMVAKNLPKALEYYHKAGKMGNSKAYLGLGSLYRYGDGVPKDIKKALQYYKQSALMGNVVACIILGGMYESGREVSKDAQKAIEYYKKAGESGHKHEIGEIFQARDGYLSIADMYVIGEGVPQDDQKALEYYQKAYHSKADAYEALGYAYRGHGTDMTMDLPASVRNIPKALKYLKKAAELGSMDANTSLGDMYKWGYGVPKDYDKAMEYYDKACDLGDSGSCDEARGRSYDGD</sequence>
<dbReference type="Pfam" id="PF08238">
    <property type="entry name" value="Sel1"/>
    <property type="match status" value="8"/>
</dbReference>
<evidence type="ECO:0000313" key="7">
    <source>
        <dbReference type="Proteomes" id="UP000008387"/>
    </source>
</evidence>
<feature type="chain" id="PRO_5003379106" description="beta-lactamase" evidence="5">
    <location>
        <begin position="23"/>
        <end position="345"/>
    </location>
</feature>
<evidence type="ECO:0000256" key="4">
    <source>
        <dbReference type="ARBA" id="ARBA00023251"/>
    </source>
</evidence>
<evidence type="ECO:0000256" key="3">
    <source>
        <dbReference type="ARBA" id="ARBA00023157"/>
    </source>
</evidence>
<accession>F8KQS3</accession>